<dbReference type="EMBL" id="JAEKJZ010000008">
    <property type="protein sequence ID" value="MBN9673799.1"/>
    <property type="molecule type" value="Genomic_DNA"/>
</dbReference>
<evidence type="ECO:0000313" key="1">
    <source>
        <dbReference type="EMBL" id="MBN9673799.1"/>
    </source>
</evidence>
<accession>A0A939J7G1</accession>
<evidence type="ECO:0000313" key="2">
    <source>
        <dbReference type="Proteomes" id="UP000664096"/>
    </source>
</evidence>
<reference evidence="1" key="1">
    <citation type="submission" date="2020-12" db="EMBL/GenBank/DDBJ databases">
        <title>Oil enriched cultivation method for isolating marine PHA-producing bacteria.</title>
        <authorList>
            <person name="Zheng W."/>
            <person name="Yu S."/>
            <person name="Huang Y."/>
        </authorList>
    </citation>
    <scope>NUCLEOTIDE SEQUENCE</scope>
    <source>
        <strain evidence="1">SY-2-12</strain>
    </source>
</reference>
<dbReference type="AlphaFoldDB" id="A0A939J7G1"/>
<gene>
    <name evidence="1" type="ORF">JF539_25815</name>
</gene>
<organism evidence="1 2">
    <name type="scientific">Roseibium aggregatum</name>
    <dbReference type="NCBI Taxonomy" id="187304"/>
    <lineage>
        <taxon>Bacteria</taxon>
        <taxon>Pseudomonadati</taxon>
        <taxon>Pseudomonadota</taxon>
        <taxon>Alphaproteobacteria</taxon>
        <taxon>Hyphomicrobiales</taxon>
        <taxon>Stappiaceae</taxon>
        <taxon>Roseibium</taxon>
    </lineage>
</organism>
<name>A0A939J7G1_9HYPH</name>
<evidence type="ECO:0008006" key="3">
    <source>
        <dbReference type="Google" id="ProtNLM"/>
    </source>
</evidence>
<dbReference type="PROSITE" id="PS51257">
    <property type="entry name" value="PROKAR_LIPOPROTEIN"/>
    <property type="match status" value="1"/>
</dbReference>
<dbReference type="Proteomes" id="UP000664096">
    <property type="component" value="Unassembled WGS sequence"/>
</dbReference>
<protein>
    <recommendedName>
        <fullName evidence="3">Lipoprotein</fullName>
    </recommendedName>
</protein>
<proteinExistence type="predicted"/>
<comment type="caution">
    <text evidence="1">The sequence shown here is derived from an EMBL/GenBank/DDBJ whole genome shotgun (WGS) entry which is preliminary data.</text>
</comment>
<dbReference type="RefSeq" id="WP_207144044.1">
    <property type="nucleotide sequence ID" value="NZ_JAEKJZ010000008.1"/>
</dbReference>
<sequence length="116" mass="12369">MRLPLLVLSVSLALSGCGSEFEITGSNARGTETFKGSALGFQSGKFNIASNKGRKCKGRFDSVNDLAAGYGKGNFVCTDGNKGTFWFTIEQNYRSGNGVANIGGEKFKFKYGNKSS</sequence>